<dbReference type="InterPro" id="IPR052913">
    <property type="entry name" value="Glycopeptide_resist_protein"/>
</dbReference>
<dbReference type="OrthoDB" id="9797191at2"/>
<feature type="domain" description="YoaR-like putative peptidoglycan binding" evidence="1">
    <location>
        <begin position="79"/>
        <end position="188"/>
    </location>
</feature>
<gene>
    <name evidence="2" type="ORF">DCCM_4512</name>
</gene>
<dbReference type="Pfam" id="PF04294">
    <property type="entry name" value="VanW"/>
    <property type="match status" value="1"/>
</dbReference>
<sequence length="376" mass="41387">MTKRIILLAALLAMQAMVVPVAGGVILSDRWGKVIVSGIYLDGIPLEGMTLQQARQYLKERIPPADKGVLKLQAGGRVWDIALKDINAQYDLDEALDRAFSVGHSGSVIRRFTEAVGADGRSVDFLLPVRYDRELLHSEIDKINRWYKAEPANLPHSAKLHWREDRVEMIHSVTGSEIDIDATMGRLSSWPFQAGKAMPVVVRPVRPDISEKDLAGINDVIGYFNTEFDPQRVDRVHNIKLAAQSLDGILLKPGEEFSFNSTIGAISGQNGYKKATVIIGNRLTDDYGGGVCQVTTTLYNAGLKAGVEVLERYSHTVPVSYVKPGMDATVAQGFKDFRFRNSSHYAQYISCGVDTVKGNVEVWILGKADQKANGNT</sequence>
<evidence type="ECO:0000313" key="2">
    <source>
        <dbReference type="EMBL" id="GBF35389.1"/>
    </source>
</evidence>
<evidence type="ECO:0000259" key="1">
    <source>
        <dbReference type="Pfam" id="PF12229"/>
    </source>
</evidence>
<dbReference type="Pfam" id="PF12229">
    <property type="entry name" value="PG_binding_4"/>
    <property type="match status" value="1"/>
</dbReference>
<dbReference type="InterPro" id="IPR007391">
    <property type="entry name" value="Vancomycin_resist_VanW"/>
</dbReference>
<evidence type="ECO:0000313" key="3">
    <source>
        <dbReference type="Proteomes" id="UP000239549"/>
    </source>
</evidence>
<comment type="caution">
    <text evidence="2">The sequence shown here is derived from an EMBL/GenBank/DDBJ whole genome shotgun (WGS) entry which is preliminary data.</text>
</comment>
<organism evidence="2 3">
    <name type="scientific">Desulfocucumis palustris</name>
    <dbReference type="NCBI Taxonomy" id="1898651"/>
    <lineage>
        <taxon>Bacteria</taxon>
        <taxon>Bacillati</taxon>
        <taxon>Bacillota</taxon>
        <taxon>Clostridia</taxon>
        <taxon>Eubacteriales</taxon>
        <taxon>Desulfocucumaceae</taxon>
        <taxon>Desulfocucumis</taxon>
    </lineage>
</organism>
<proteinExistence type="predicted"/>
<dbReference type="Proteomes" id="UP000239549">
    <property type="component" value="Unassembled WGS sequence"/>
</dbReference>
<dbReference type="InterPro" id="IPR022029">
    <property type="entry name" value="YoaR-like_PG-bd"/>
</dbReference>
<dbReference type="AlphaFoldDB" id="A0A2L2XGA8"/>
<dbReference type="PANTHER" id="PTHR35788:SF1">
    <property type="entry name" value="EXPORTED PROTEIN"/>
    <property type="match status" value="1"/>
</dbReference>
<keyword evidence="3" id="KW-1185">Reference proteome</keyword>
<protein>
    <submittedName>
        <fullName evidence="2">Vancomycin B-type resistance protein VanW</fullName>
    </submittedName>
</protein>
<dbReference type="EMBL" id="BFAV01000162">
    <property type="protein sequence ID" value="GBF35389.1"/>
    <property type="molecule type" value="Genomic_DNA"/>
</dbReference>
<name>A0A2L2XGA8_9FIRM</name>
<reference evidence="3" key="1">
    <citation type="submission" date="2018-02" db="EMBL/GenBank/DDBJ databases">
        <title>Genome sequence of Desulfocucumis palustris strain NAW-5.</title>
        <authorList>
            <person name="Watanabe M."/>
            <person name="Kojima H."/>
            <person name="Fukui M."/>
        </authorList>
    </citation>
    <scope>NUCLEOTIDE SEQUENCE [LARGE SCALE GENOMIC DNA]</scope>
    <source>
        <strain evidence="3">NAW-5</strain>
    </source>
</reference>
<dbReference type="PANTHER" id="PTHR35788">
    <property type="entry name" value="EXPORTED PROTEIN-RELATED"/>
    <property type="match status" value="1"/>
</dbReference>
<accession>A0A2L2XGA8</accession>
<dbReference type="RefSeq" id="WP_104373462.1">
    <property type="nucleotide sequence ID" value="NZ_BFAV01000162.1"/>
</dbReference>